<dbReference type="Proteomes" id="UP001160148">
    <property type="component" value="Unassembled WGS sequence"/>
</dbReference>
<evidence type="ECO:0000313" key="1">
    <source>
        <dbReference type="EMBL" id="CAI6347017.1"/>
    </source>
</evidence>
<evidence type="ECO:0008006" key="3">
    <source>
        <dbReference type="Google" id="ProtNLM"/>
    </source>
</evidence>
<reference evidence="1 2" key="1">
    <citation type="submission" date="2023-01" db="EMBL/GenBank/DDBJ databases">
        <authorList>
            <person name="Whitehead M."/>
        </authorList>
    </citation>
    <scope>NUCLEOTIDE SEQUENCE [LARGE SCALE GENOMIC DNA]</scope>
</reference>
<proteinExistence type="predicted"/>
<sequence length="197" mass="21896">MGERRVEANLAFIKSNVSFLSSALIPLEEKGKSVSSSVAIINVVSEKLSIATSSPKGKSIYTTFQKVLDKNSGYKVLSKISKIIDGKTDSFDGLPEAIETIDIVNIKYAPANFVDVERSFSAYKNIPTVRYIRKMLCAEYSAIREPICECDNVNVCTLKFAEKVLNSSAIICSTIFFLHLPNCCYYVNIYNLNLLHV</sequence>
<gene>
    <name evidence="1" type="ORF">MEUPH1_LOCUS3852</name>
</gene>
<evidence type="ECO:0000313" key="2">
    <source>
        <dbReference type="Proteomes" id="UP001160148"/>
    </source>
</evidence>
<dbReference type="EMBL" id="CARXXK010000001">
    <property type="protein sequence ID" value="CAI6347017.1"/>
    <property type="molecule type" value="Genomic_DNA"/>
</dbReference>
<keyword evidence="2" id="KW-1185">Reference proteome</keyword>
<accession>A0AAV0VUZ8</accession>
<organism evidence="1 2">
    <name type="scientific">Macrosiphum euphorbiae</name>
    <name type="common">potato aphid</name>
    <dbReference type="NCBI Taxonomy" id="13131"/>
    <lineage>
        <taxon>Eukaryota</taxon>
        <taxon>Metazoa</taxon>
        <taxon>Ecdysozoa</taxon>
        <taxon>Arthropoda</taxon>
        <taxon>Hexapoda</taxon>
        <taxon>Insecta</taxon>
        <taxon>Pterygota</taxon>
        <taxon>Neoptera</taxon>
        <taxon>Paraneoptera</taxon>
        <taxon>Hemiptera</taxon>
        <taxon>Sternorrhyncha</taxon>
        <taxon>Aphidomorpha</taxon>
        <taxon>Aphidoidea</taxon>
        <taxon>Aphididae</taxon>
        <taxon>Macrosiphini</taxon>
        <taxon>Macrosiphum</taxon>
    </lineage>
</organism>
<dbReference type="AlphaFoldDB" id="A0AAV0VUZ8"/>
<comment type="caution">
    <text evidence="1">The sequence shown here is derived from an EMBL/GenBank/DDBJ whole genome shotgun (WGS) entry which is preliminary data.</text>
</comment>
<protein>
    <recommendedName>
        <fullName evidence="3">DUF659 domain-containing protein</fullName>
    </recommendedName>
</protein>
<name>A0AAV0VUZ8_9HEMI</name>